<name>A0A1C3NY20_9ACTN</name>
<organism evidence="3 4">
    <name type="scientific">Candidatus Protofrankia californiensis</name>
    <dbReference type="NCBI Taxonomy" id="1839754"/>
    <lineage>
        <taxon>Bacteria</taxon>
        <taxon>Bacillati</taxon>
        <taxon>Actinomycetota</taxon>
        <taxon>Actinomycetes</taxon>
        <taxon>Frankiales</taxon>
        <taxon>Frankiaceae</taxon>
        <taxon>Protofrankia</taxon>
    </lineage>
</organism>
<accession>A0A1C3NY20</accession>
<evidence type="ECO:0000313" key="4">
    <source>
        <dbReference type="Proteomes" id="UP000199013"/>
    </source>
</evidence>
<sequence length="198" mass="21903">MWMTAVVASREHVNRRTVDPAPEHASVLPRWYLANLQRTLDVLGSADPDSETWTFSSTGNRRVAWWNRRLAVEVAIHRWDAEHAVAADGGASPNPLNGDVAAAGIEEFMIEFLPGLLSQEAIEELNGTLHLHATDGPTEWWIDLGAAGTAVSQHAKADTAIRGTRSDLLLWLMNRSSSDSLEVIGRQGLLDCWKQLRF</sequence>
<dbReference type="Pfam" id="PF07398">
    <property type="entry name" value="MDMPI_C"/>
    <property type="match status" value="1"/>
</dbReference>
<evidence type="ECO:0000313" key="3">
    <source>
        <dbReference type="EMBL" id="SBW22415.1"/>
    </source>
</evidence>
<dbReference type="GO" id="GO:0046872">
    <property type="term" value="F:metal ion binding"/>
    <property type="evidence" value="ECO:0007669"/>
    <property type="project" value="InterPro"/>
</dbReference>
<keyword evidence="4" id="KW-1185">Reference proteome</keyword>
<dbReference type="InterPro" id="IPR024344">
    <property type="entry name" value="MDMPI_metal-binding"/>
</dbReference>
<dbReference type="Proteomes" id="UP000199013">
    <property type="component" value="Unassembled WGS sequence"/>
</dbReference>
<feature type="domain" description="Mycothiol-dependent maleylpyruvate isomerase metal-binding" evidence="2">
    <location>
        <begin position="14"/>
        <end position="81"/>
    </location>
</feature>
<gene>
    <name evidence="3" type="ORF">FDG2_2601</name>
</gene>
<reference evidence="4" key="1">
    <citation type="submission" date="2016-02" db="EMBL/GenBank/DDBJ databases">
        <authorList>
            <person name="Wibberg D."/>
        </authorList>
    </citation>
    <scope>NUCLEOTIDE SEQUENCE [LARGE SCALE GENOMIC DNA]</scope>
</reference>
<evidence type="ECO:0008006" key="5">
    <source>
        <dbReference type="Google" id="ProtNLM"/>
    </source>
</evidence>
<evidence type="ECO:0000259" key="2">
    <source>
        <dbReference type="Pfam" id="PF11716"/>
    </source>
</evidence>
<evidence type="ECO:0000259" key="1">
    <source>
        <dbReference type="Pfam" id="PF07398"/>
    </source>
</evidence>
<dbReference type="PANTHER" id="PTHR40758">
    <property type="entry name" value="CONSERVED PROTEIN"/>
    <property type="match status" value="1"/>
</dbReference>
<protein>
    <recommendedName>
        <fullName evidence="5">MDMPI C-terminal domain-containing protein</fullName>
    </recommendedName>
</protein>
<feature type="domain" description="MDMPI C-terminal" evidence="1">
    <location>
        <begin position="99"/>
        <end position="191"/>
    </location>
</feature>
<dbReference type="InterPro" id="IPR010872">
    <property type="entry name" value="MDMPI_C-term_domain"/>
</dbReference>
<dbReference type="EMBL" id="FLUV01001099">
    <property type="protein sequence ID" value="SBW22415.1"/>
    <property type="molecule type" value="Genomic_DNA"/>
</dbReference>
<dbReference type="Pfam" id="PF11716">
    <property type="entry name" value="MDMPI_N"/>
    <property type="match status" value="1"/>
</dbReference>
<dbReference type="AlphaFoldDB" id="A0A1C3NY20"/>
<dbReference type="GO" id="GO:0005886">
    <property type="term" value="C:plasma membrane"/>
    <property type="evidence" value="ECO:0007669"/>
    <property type="project" value="TreeGrafter"/>
</dbReference>
<proteinExistence type="predicted"/>
<dbReference type="PANTHER" id="PTHR40758:SF1">
    <property type="entry name" value="CONSERVED PROTEIN"/>
    <property type="match status" value="1"/>
</dbReference>